<dbReference type="InterPro" id="IPR036390">
    <property type="entry name" value="WH_DNA-bd_sf"/>
</dbReference>
<dbReference type="Gene3D" id="1.20.120.530">
    <property type="entry name" value="GntR ligand-binding domain-like"/>
    <property type="match status" value="1"/>
</dbReference>
<sequence>MLEIGKAKESASGALAALGQARIRVVAQPTAARVADALREQISAGQFLPGSRLPEEAIGEALGVSRNTVREAFIELGAERLLVRAPNRGVFVAVLDEPAIRDIYRARRILEVGAIRYAVAGLDATGARAAVTEGQRARAADDSAGVANANQHFHRAVVALAGSARLDRLMAHMLAEMRLVFHTARANPRFYEAFVDDNDALCTLLEQGRLEDAAAAMEDYLARSEREVLRAAG</sequence>
<keyword evidence="3" id="KW-0804">Transcription</keyword>
<dbReference type="EMBL" id="CP001737">
    <property type="protein sequence ID" value="ACV81075.1"/>
    <property type="molecule type" value="Genomic_DNA"/>
</dbReference>
<dbReference type="STRING" id="479431.Namu_4799"/>
<dbReference type="Gene3D" id="1.10.10.10">
    <property type="entry name" value="Winged helix-like DNA-binding domain superfamily/Winged helix DNA-binding domain"/>
    <property type="match status" value="1"/>
</dbReference>
<dbReference type="PANTHER" id="PTHR43537:SF45">
    <property type="entry name" value="GNTR FAMILY REGULATORY PROTEIN"/>
    <property type="match status" value="1"/>
</dbReference>
<proteinExistence type="predicted"/>
<keyword evidence="6" id="KW-1185">Reference proteome</keyword>
<dbReference type="InterPro" id="IPR036388">
    <property type="entry name" value="WH-like_DNA-bd_sf"/>
</dbReference>
<gene>
    <name evidence="5" type="ordered locus">Namu_4799</name>
</gene>
<dbReference type="PANTHER" id="PTHR43537">
    <property type="entry name" value="TRANSCRIPTIONAL REGULATOR, GNTR FAMILY"/>
    <property type="match status" value="1"/>
</dbReference>
<dbReference type="CDD" id="cd07377">
    <property type="entry name" value="WHTH_GntR"/>
    <property type="match status" value="1"/>
</dbReference>
<evidence type="ECO:0000313" key="5">
    <source>
        <dbReference type="EMBL" id="ACV81075.1"/>
    </source>
</evidence>
<dbReference type="InterPro" id="IPR000524">
    <property type="entry name" value="Tscrpt_reg_HTH_GntR"/>
</dbReference>
<dbReference type="RefSeq" id="WP_015749886.1">
    <property type="nucleotide sequence ID" value="NC_013235.1"/>
</dbReference>
<keyword evidence="2" id="KW-0238">DNA-binding</keyword>
<dbReference type="InParanoid" id="C8X8X7"/>
<organism evidence="5 6">
    <name type="scientific">Nakamurella multipartita (strain ATCC 700099 / DSM 44233 / CIP 104796 / JCM 9543 / NBRC 105858 / Y-104)</name>
    <name type="common">Microsphaera multipartita</name>
    <dbReference type="NCBI Taxonomy" id="479431"/>
    <lineage>
        <taxon>Bacteria</taxon>
        <taxon>Bacillati</taxon>
        <taxon>Actinomycetota</taxon>
        <taxon>Actinomycetes</taxon>
        <taxon>Nakamurellales</taxon>
        <taxon>Nakamurellaceae</taxon>
        <taxon>Nakamurella</taxon>
    </lineage>
</organism>
<name>C8X8X7_NAKMY</name>
<evidence type="ECO:0000256" key="3">
    <source>
        <dbReference type="ARBA" id="ARBA00023163"/>
    </source>
</evidence>
<dbReference type="InterPro" id="IPR008920">
    <property type="entry name" value="TF_FadR/GntR_C"/>
</dbReference>
<reference evidence="6" key="1">
    <citation type="submission" date="2009-09" db="EMBL/GenBank/DDBJ databases">
        <title>The complete genome of Nakamurella multipartita DSM 44233.</title>
        <authorList>
            <consortium name="US DOE Joint Genome Institute (JGI-PGF)"/>
            <person name="Lucas S."/>
            <person name="Copeland A."/>
            <person name="Lapidus A."/>
            <person name="Glavina del Rio T."/>
            <person name="Dalin E."/>
            <person name="Tice H."/>
            <person name="Bruce D."/>
            <person name="Goodwin L."/>
            <person name="Pitluck S."/>
            <person name="Kyrpides N."/>
            <person name="Mavromatis K."/>
            <person name="Ivanova N."/>
            <person name="Ovchinnikova G."/>
            <person name="Sims D."/>
            <person name="Meincke L."/>
            <person name="Brettin T."/>
            <person name="Detter J.C."/>
            <person name="Han C."/>
            <person name="Larimer F."/>
            <person name="Land M."/>
            <person name="Hauser L."/>
            <person name="Markowitz V."/>
            <person name="Cheng J.-F."/>
            <person name="Hugenholtz P."/>
            <person name="Woyke T."/>
            <person name="Wu D."/>
            <person name="Klenk H.-P."/>
            <person name="Eisen J.A."/>
        </authorList>
    </citation>
    <scope>NUCLEOTIDE SEQUENCE [LARGE SCALE GENOMIC DNA]</scope>
    <source>
        <strain evidence="6">ATCC 700099 / DSM 44233 / CIP 104796 / JCM 9543 / NBRC 105858 / Y-104</strain>
    </source>
</reference>
<dbReference type="SMART" id="SM00895">
    <property type="entry name" value="FCD"/>
    <property type="match status" value="1"/>
</dbReference>
<reference evidence="5 6" key="2">
    <citation type="journal article" date="2010" name="Stand. Genomic Sci.">
        <title>Complete genome sequence of Nakamurella multipartita type strain (Y-104).</title>
        <authorList>
            <person name="Tice H."/>
            <person name="Mayilraj S."/>
            <person name="Sims D."/>
            <person name="Lapidus A."/>
            <person name="Nolan M."/>
            <person name="Lucas S."/>
            <person name="Glavina Del Rio T."/>
            <person name="Copeland A."/>
            <person name="Cheng J.F."/>
            <person name="Meincke L."/>
            <person name="Bruce D."/>
            <person name="Goodwin L."/>
            <person name="Pitluck S."/>
            <person name="Ivanova N."/>
            <person name="Mavromatis K."/>
            <person name="Ovchinnikova G."/>
            <person name="Pati A."/>
            <person name="Chen A."/>
            <person name="Palaniappan K."/>
            <person name="Land M."/>
            <person name="Hauser L."/>
            <person name="Chang Y.J."/>
            <person name="Jeffries C.D."/>
            <person name="Detter J.C."/>
            <person name="Brettin T."/>
            <person name="Rohde M."/>
            <person name="Goker M."/>
            <person name="Bristow J."/>
            <person name="Eisen J.A."/>
            <person name="Markowitz V."/>
            <person name="Hugenholtz P."/>
            <person name="Kyrpides N.C."/>
            <person name="Klenk H.P."/>
            <person name="Chen F."/>
        </authorList>
    </citation>
    <scope>NUCLEOTIDE SEQUENCE [LARGE SCALE GENOMIC DNA]</scope>
    <source>
        <strain evidence="6">ATCC 700099 / DSM 44233 / CIP 104796 / JCM 9543 / NBRC 105858 / Y-104</strain>
    </source>
</reference>
<dbReference type="PROSITE" id="PS50949">
    <property type="entry name" value="HTH_GNTR"/>
    <property type="match status" value="1"/>
</dbReference>
<dbReference type="SUPFAM" id="SSF46785">
    <property type="entry name" value="Winged helix' DNA-binding domain"/>
    <property type="match status" value="1"/>
</dbReference>
<dbReference type="Proteomes" id="UP000002218">
    <property type="component" value="Chromosome"/>
</dbReference>
<accession>C8X8X7</accession>
<evidence type="ECO:0000256" key="1">
    <source>
        <dbReference type="ARBA" id="ARBA00023015"/>
    </source>
</evidence>
<keyword evidence="1" id="KW-0805">Transcription regulation</keyword>
<dbReference type="GO" id="GO:0003677">
    <property type="term" value="F:DNA binding"/>
    <property type="evidence" value="ECO:0007669"/>
    <property type="project" value="UniProtKB-KW"/>
</dbReference>
<protein>
    <submittedName>
        <fullName evidence="5">Transcriptional regulator, GntR family</fullName>
    </submittedName>
</protein>
<dbReference type="HOGENOM" id="CLU_017584_5_5_11"/>
<dbReference type="AlphaFoldDB" id="C8X8X7"/>
<dbReference type="SUPFAM" id="SSF48008">
    <property type="entry name" value="GntR ligand-binding domain-like"/>
    <property type="match status" value="1"/>
</dbReference>
<evidence type="ECO:0000256" key="2">
    <source>
        <dbReference type="ARBA" id="ARBA00023125"/>
    </source>
</evidence>
<dbReference type="GO" id="GO:0003700">
    <property type="term" value="F:DNA-binding transcription factor activity"/>
    <property type="evidence" value="ECO:0007669"/>
    <property type="project" value="InterPro"/>
</dbReference>
<dbReference type="InterPro" id="IPR011711">
    <property type="entry name" value="GntR_C"/>
</dbReference>
<dbReference type="Pfam" id="PF07729">
    <property type="entry name" value="FCD"/>
    <property type="match status" value="1"/>
</dbReference>
<feature type="domain" description="HTH gntR-type" evidence="4">
    <location>
        <begin position="28"/>
        <end position="95"/>
    </location>
</feature>
<evidence type="ECO:0000259" key="4">
    <source>
        <dbReference type="PROSITE" id="PS50949"/>
    </source>
</evidence>
<dbReference type="eggNOG" id="COG1802">
    <property type="taxonomic scope" value="Bacteria"/>
</dbReference>
<dbReference type="Pfam" id="PF00392">
    <property type="entry name" value="GntR"/>
    <property type="match status" value="1"/>
</dbReference>
<evidence type="ECO:0000313" key="6">
    <source>
        <dbReference type="Proteomes" id="UP000002218"/>
    </source>
</evidence>
<dbReference type="SMART" id="SM00345">
    <property type="entry name" value="HTH_GNTR"/>
    <property type="match status" value="1"/>
</dbReference>
<dbReference type="KEGG" id="nml:Namu_4799"/>